<keyword evidence="3" id="KW-1185">Reference proteome</keyword>
<reference evidence="2" key="1">
    <citation type="submission" date="2021-01" db="EMBL/GenBank/DDBJ databases">
        <title>Adiantum capillus-veneris genome.</title>
        <authorList>
            <person name="Fang Y."/>
            <person name="Liao Q."/>
        </authorList>
    </citation>
    <scope>NUCLEOTIDE SEQUENCE</scope>
    <source>
        <strain evidence="2">H3</strain>
        <tissue evidence="2">Leaf</tissue>
    </source>
</reference>
<keyword evidence="1" id="KW-0812">Transmembrane</keyword>
<protein>
    <submittedName>
        <fullName evidence="2">Uncharacterized protein</fullName>
    </submittedName>
</protein>
<dbReference type="EMBL" id="JABFUD020000004">
    <property type="protein sequence ID" value="KAI5081290.1"/>
    <property type="molecule type" value="Genomic_DNA"/>
</dbReference>
<keyword evidence="1" id="KW-1133">Transmembrane helix</keyword>
<gene>
    <name evidence="2" type="ORF">GOP47_0004473</name>
</gene>
<proteinExistence type="predicted"/>
<keyword evidence="1" id="KW-0472">Membrane</keyword>
<accession>A0A9D4V8B1</accession>
<evidence type="ECO:0000313" key="2">
    <source>
        <dbReference type="EMBL" id="KAI5081290.1"/>
    </source>
</evidence>
<evidence type="ECO:0000256" key="1">
    <source>
        <dbReference type="SAM" id="Phobius"/>
    </source>
</evidence>
<feature type="transmembrane region" description="Helical" evidence="1">
    <location>
        <begin position="112"/>
        <end position="133"/>
    </location>
</feature>
<name>A0A9D4V8B1_ADICA</name>
<evidence type="ECO:0000313" key="3">
    <source>
        <dbReference type="Proteomes" id="UP000886520"/>
    </source>
</evidence>
<dbReference type="Proteomes" id="UP000886520">
    <property type="component" value="Chromosome 4"/>
</dbReference>
<comment type="caution">
    <text evidence="2">The sequence shown here is derived from an EMBL/GenBank/DDBJ whole genome shotgun (WGS) entry which is preliminary data.</text>
</comment>
<sequence length="159" mass="17067">MQGVGQPCLGEHVEVYFEVSEFVCGRGELAPADDSMEADTGAVYEREAPCKGEGAASLAGDEVCEQVEALVGHVLDYEKVALESFTECLDIGMQGRHVGLAMHQVEANGRVLLFYVMLLIAMLLEVACQWQGFFAKDYTMEGSLAGDMIAAYGTNASSV</sequence>
<dbReference type="OrthoDB" id="1977235at2759"/>
<dbReference type="AlphaFoldDB" id="A0A9D4V8B1"/>
<organism evidence="2 3">
    <name type="scientific">Adiantum capillus-veneris</name>
    <name type="common">Maidenhair fern</name>
    <dbReference type="NCBI Taxonomy" id="13818"/>
    <lineage>
        <taxon>Eukaryota</taxon>
        <taxon>Viridiplantae</taxon>
        <taxon>Streptophyta</taxon>
        <taxon>Embryophyta</taxon>
        <taxon>Tracheophyta</taxon>
        <taxon>Polypodiopsida</taxon>
        <taxon>Polypodiidae</taxon>
        <taxon>Polypodiales</taxon>
        <taxon>Pteridineae</taxon>
        <taxon>Pteridaceae</taxon>
        <taxon>Vittarioideae</taxon>
        <taxon>Adiantum</taxon>
    </lineage>
</organism>